<name>A0A1F7VCE2_9BACT</name>
<dbReference type="PANTHER" id="PTHR43736">
    <property type="entry name" value="ADP-RIBOSE PYROPHOSPHATASE"/>
    <property type="match status" value="1"/>
</dbReference>
<dbReference type="CDD" id="cd18873">
    <property type="entry name" value="NUDIX_NadM_like"/>
    <property type="match status" value="1"/>
</dbReference>
<reference evidence="2 3" key="1">
    <citation type="journal article" date="2016" name="Nat. Commun.">
        <title>Thousands of microbial genomes shed light on interconnected biogeochemical processes in an aquifer system.</title>
        <authorList>
            <person name="Anantharaman K."/>
            <person name="Brown C.T."/>
            <person name="Hug L.A."/>
            <person name="Sharon I."/>
            <person name="Castelle C.J."/>
            <person name="Probst A.J."/>
            <person name="Thomas B.C."/>
            <person name="Singh A."/>
            <person name="Wilkins M.J."/>
            <person name="Karaoz U."/>
            <person name="Brodie E.L."/>
            <person name="Williams K.H."/>
            <person name="Hubbard S.S."/>
            <person name="Banfield J.F."/>
        </authorList>
    </citation>
    <scope>NUCLEOTIDE SEQUENCE [LARGE SCALE GENOMIC DNA]</scope>
</reference>
<dbReference type="Gene3D" id="3.90.79.10">
    <property type="entry name" value="Nucleoside Triphosphate Pyrophosphohydrolase"/>
    <property type="match status" value="1"/>
</dbReference>
<dbReference type="InterPro" id="IPR036390">
    <property type="entry name" value="WH_DNA-bd_sf"/>
</dbReference>
<dbReference type="Proteomes" id="UP000176593">
    <property type="component" value="Unassembled WGS sequence"/>
</dbReference>
<sequence length="222" mass="25602">MPNPPKQSIIVAVDTVIFTVKDGELCALLIQMKKSPYTGLWAFPGGRVENTETTEETAVRILKEQTGVSNVYLEQLKTFDSIERDQLERVISVASFALISSSEVELKTTDKYQDVKWWPVKKLPELAYDHKHIAKEAITRLKSRLQYTNIAWSLLSEEFTLTDLQRVYEIILDTTVDKRNFRKRILALDLIVPIGKKRGGEANRPAELYKFKHKKLEYVEIM</sequence>
<dbReference type="Pfam" id="PF00293">
    <property type="entry name" value="NUDIX"/>
    <property type="match status" value="1"/>
</dbReference>
<dbReference type="Pfam" id="PF21906">
    <property type="entry name" value="WHD_NrtR"/>
    <property type="match status" value="1"/>
</dbReference>
<dbReference type="InterPro" id="IPR015797">
    <property type="entry name" value="NUDIX_hydrolase-like_dom_sf"/>
</dbReference>
<dbReference type="SUPFAM" id="SSF55811">
    <property type="entry name" value="Nudix"/>
    <property type="match status" value="1"/>
</dbReference>
<dbReference type="PROSITE" id="PS51462">
    <property type="entry name" value="NUDIX"/>
    <property type="match status" value="1"/>
</dbReference>
<comment type="caution">
    <text evidence="2">The sequence shown here is derived from an EMBL/GenBank/DDBJ whole genome shotgun (WGS) entry which is preliminary data.</text>
</comment>
<dbReference type="SUPFAM" id="SSF46785">
    <property type="entry name" value="Winged helix' DNA-binding domain"/>
    <property type="match status" value="1"/>
</dbReference>
<dbReference type="InterPro" id="IPR000086">
    <property type="entry name" value="NUDIX_hydrolase_dom"/>
</dbReference>
<dbReference type="EMBL" id="MGEQ01000001">
    <property type="protein sequence ID" value="OGL88115.1"/>
    <property type="molecule type" value="Genomic_DNA"/>
</dbReference>
<evidence type="ECO:0000313" key="2">
    <source>
        <dbReference type="EMBL" id="OGL88115.1"/>
    </source>
</evidence>
<evidence type="ECO:0000259" key="1">
    <source>
        <dbReference type="PROSITE" id="PS51462"/>
    </source>
</evidence>
<dbReference type="InterPro" id="IPR054105">
    <property type="entry name" value="WHD_NrtR"/>
</dbReference>
<evidence type="ECO:0000313" key="3">
    <source>
        <dbReference type="Proteomes" id="UP000176593"/>
    </source>
</evidence>
<proteinExistence type="predicted"/>
<dbReference type="InterPro" id="IPR036388">
    <property type="entry name" value="WH-like_DNA-bd_sf"/>
</dbReference>
<dbReference type="Gene3D" id="1.10.10.10">
    <property type="entry name" value="Winged helix-like DNA-binding domain superfamily/Winged helix DNA-binding domain"/>
    <property type="match status" value="1"/>
</dbReference>
<accession>A0A1F7VCE2</accession>
<dbReference type="AlphaFoldDB" id="A0A1F7VCE2"/>
<feature type="domain" description="Nudix hydrolase" evidence="1">
    <location>
        <begin position="8"/>
        <end position="142"/>
    </location>
</feature>
<organism evidence="2 3">
    <name type="scientific">Candidatus Uhrbacteria bacterium RIFCSPLOWO2_02_FULL_48_18</name>
    <dbReference type="NCBI Taxonomy" id="1802408"/>
    <lineage>
        <taxon>Bacteria</taxon>
        <taxon>Candidatus Uhriibacteriota</taxon>
    </lineage>
</organism>
<dbReference type="PANTHER" id="PTHR43736:SF4">
    <property type="entry name" value="SLR1690 PROTEIN"/>
    <property type="match status" value="1"/>
</dbReference>
<gene>
    <name evidence="2" type="ORF">A3I41_00075</name>
</gene>
<protein>
    <recommendedName>
        <fullName evidence="1">Nudix hydrolase domain-containing protein</fullName>
    </recommendedName>
</protein>